<dbReference type="EMBL" id="JAPDRK010000008">
    <property type="protein sequence ID" value="KAJ9609498.1"/>
    <property type="molecule type" value="Genomic_DNA"/>
</dbReference>
<organism evidence="6 7">
    <name type="scientific">Cladophialophora chaetospira</name>
    <dbReference type="NCBI Taxonomy" id="386627"/>
    <lineage>
        <taxon>Eukaryota</taxon>
        <taxon>Fungi</taxon>
        <taxon>Dikarya</taxon>
        <taxon>Ascomycota</taxon>
        <taxon>Pezizomycotina</taxon>
        <taxon>Eurotiomycetes</taxon>
        <taxon>Chaetothyriomycetidae</taxon>
        <taxon>Chaetothyriales</taxon>
        <taxon>Herpotrichiellaceae</taxon>
        <taxon>Cladophialophora</taxon>
    </lineage>
</organism>
<evidence type="ECO:0000256" key="4">
    <source>
        <dbReference type="ARBA" id="ARBA00023242"/>
    </source>
</evidence>
<keyword evidence="3" id="KW-0963">Cytoplasm</keyword>
<reference evidence="6" key="1">
    <citation type="submission" date="2022-10" db="EMBL/GenBank/DDBJ databases">
        <title>Culturing micro-colonial fungi from biological soil crusts in the Mojave desert and describing Neophaeococcomyces mojavensis, and introducing the new genera and species Taxawa tesnikishii.</title>
        <authorList>
            <person name="Kurbessoian T."/>
            <person name="Stajich J.E."/>
        </authorList>
    </citation>
    <scope>NUCLEOTIDE SEQUENCE</scope>
    <source>
        <strain evidence="6">TK_41</strain>
    </source>
</reference>
<dbReference type="InterPro" id="IPR044159">
    <property type="entry name" value="IQM"/>
</dbReference>
<feature type="compositionally biased region" description="Polar residues" evidence="5">
    <location>
        <begin position="95"/>
        <end position="115"/>
    </location>
</feature>
<feature type="compositionally biased region" description="Basic and acidic residues" evidence="5">
    <location>
        <begin position="448"/>
        <end position="484"/>
    </location>
</feature>
<dbReference type="PANTHER" id="PTHR31250">
    <property type="entry name" value="IQ DOMAIN-CONTAINING PROTEIN IQM3"/>
    <property type="match status" value="1"/>
</dbReference>
<feature type="region of interest" description="Disordered" evidence="5">
    <location>
        <begin position="1"/>
        <end position="26"/>
    </location>
</feature>
<feature type="region of interest" description="Disordered" evidence="5">
    <location>
        <begin position="40"/>
        <end position="136"/>
    </location>
</feature>
<name>A0AA38XAD8_9EURO</name>
<evidence type="ECO:0000313" key="7">
    <source>
        <dbReference type="Proteomes" id="UP001172673"/>
    </source>
</evidence>
<accession>A0AA38XAD8</accession>
<keyword evidence="7" id="KW-1185">Reference proteome</keyword>
<dbReference type="Proteomes" id="UP001172673">
    <property type="component" value="Unassembled WGS sequence"/>
</dbReference>
<dbReference type="PANTHER" id="PTHR31250:SF27">
    <property type="entry name" value="IQ DOMAIN-CONTAINING PROTEIN IQM5"/>
    <property type="match status" value="1"/>
</dbReference>
<comment type="subcellular location">
    <subcellularLocation>
        <location evidence="2">Cytoplasm</location>
    </subcellularLocation>
    <subcellularLocation>
        <location evidence="1">Nucleus</location>
    </subcellularLocation>
</comment>
<comment type="caution">
    <text evidence="6">The sequence shown here is derived from an EMBL/GenBank/DDBJ whole genome shotgun (WGS) entry which is preliminary data.</text>
</comment>
<dbReference type="GO" id="GO:0005737">
    <property type="term" value="C:cytoplasm"/>
    <property type="evidence" value="ECO:0007669"/>
    <property type="project" value="UniProtKB-SubCell"/>
</dbReference>
<dbReference type="AlphaFoldDB" id="A0AA38XAD8"/>
<keyword evidence="4" id="KW-0539">Nucleus</keyword>
<feature type="compositionally biased region" description="Basic and acidic residues" evidence="5">
    <location>
        <begin position="82"/>
        <end position="94"/>
    </location>
</feature>
<evidence type="ECO:0000256" key="1">
    <source>
        <dbReference type="ARBA" id="ARBA00004123"/>
    </source>
</evidence>
<evidence type="ECO:0000256" key="2">
    <source>
        <dbReference type="ARBA" id="ARBA00004496"/>
    </source>
</evidence>
<evidence type="ECO:0000313" key="6">
    <source>
        <dbReference type="EMBL" id="KAJ9609498.1"/>
    </source>
</evidence>
<evidence type="ECO:0008006" key="8">
    <source>
        <dbReference type="Google" id="ProtNLM"/>
    </source>
</evidence>
<dbReference type="GO" id="GO:0005634">
    <property type="term" value="C:nucleus"/>
    <property type="evidence" value="ECO:0007669"/>
    <property type="project" value="UniProtKB-SubCell"/>
</dbReference>
<evidence type="ECO:0000256" key="3">
    <source>
        <dbReference type="ARBA" id="ARBA00022490"/>
    </source>
</evidence>
<gene>
    <name evidence="6" type="ORF">H2200_005825</name>
</gene>
<proteinExistence type="predicted"/>
<feature type="region of interest" description="Disordered" evidence="5">
    <location>
        <begin position="448"/>
        <end position="538"/>
    </location>
</feature>
<feature type="compositionally biased region" description="Acidic residues" evidence="5">
    <location>
        <begin position="275"/>
        <end position="286"/>
    </location>
</feature>
<sequence length="538" mass="61107">MDEPNRSDPPGSSLKLNADLSDEEAKKAATLIQAVRDARYRELTKPRAPAPGDDYSPDQPSMHGATSPSPPAKSRWKQVTEVARRAGADDRTPSDSDLSSGEMSETEQSPENSTSPEEREKARQRRAEANAARKKHAKQMDLQYFLELVDQKHRYGSNLRKYHNYWKTQDTDQSFFYWLDQGDGKDVDLPDRSRARLDKEQVRYLSREERLQYMVRINENGLLVWAKNGELVWTKDELFKDSVNGIVPIDDSAPKWKYNVPPPGHESGDSSSSEDSQDEDEDDNTKEDEGERYVNEEFHRARGLAKVKHVSAGVLFNHMIRTSLKKGHKWIFVADTSFRLYIGYKQSGAFQHSSFLHGARILSAGLIKVKHGQLRKLSPLSGHYRPPAANFRAFVHSLRDEGADMSHVSISRSYAVLVGLETYTKTRKKISHAEASVVHEKDKLLNPEKVKLEEEEKQDKSKSAEKERLYLEQQREAEEREARERKAKRSLTGKLSNAFGKLKFRKGSTDEVPTGERQGTRILGTGPEDGVPPPEGHR</sequence>
<evidence type="ECO:0000256" key="5">
    <source>
        <dbReference type="SAM" id="MobiDB-lite"/>
    </source>
</evidence>
<protein>
    <recommendedName>
        <fullName evidence="8">IQ calmodulin-binding motif protein</fullName>
    </recommendedName>
</protein>
<feature type="compositionally biased region" description="Basic and acidic residues" evidence="5">
    <location>
        <begin position="116"/>
        <end position="128"/>
    </location>
</feature>
<feature type="region of interest" description="Disordered" evidence="5">
    <location>
        <begin position="254"/>
        <end position="294"/>
    </location>
</feature>